<evidence type="ECO:0008006" key="4">
    <source>
        <dbReference type="Google" id="ProtNLM"/>
    </source>
</evidence>
<reference evidence="3" key="2">
    <citation type="journal article" date="2013" name="Nat. Commun.">
        <title>Genome of the Chinese tree shrew.</title>
        <authorList>
            <person name="Fan Y."/>
            <person name="Huang Z.Y."/>
            <person name="Cao C.C."/>
            <person name="Chen C.S."/>
            <person name="Chen Y.X."/>
            <person name="Fan D.D."/>
            <person name="He J."/>
            <person name="Hou H.L."/>
            <person name="Hu L."/>
            <person name="Hu X.T."/>
            <person name="Jiang X.T."/>
            <person name="Lai R."/>
            <person name="Lang Y.S."/>
            <person name="Liang B."/>
            <person name="Liao S.G."/>
            <person name="Mu D."/>
            <person name="Ma Y.Y."/>
            <person name="Niu Y.Y."/>
            <person name="Sun X.Q."/>
            <person name="Xia J.Q."/>
            <person name="Xiao J."/>
            <person name="Xiong Z.Q."/>
            <person name="Xu L."/>
            <person name="Yang L."/>
            <person name="Zhang Y."/>
            <person name="Zhao W."/>
            <person name="Zhao X.D."/>
            <person name="Zheng Y.T."/>
            <person name="Zhou J.M."/>
            <person name="Zhu Y.B."/>
            <person name="Zhang G.J."/>
            <person name="Wang J."/>
            <person name="Yao Y.G."/>
        </authorList>
    </citation>
    <scope>NUCLEOTIDE SEQUENCE [LARGE SCALE GENOMIC DNA]</scope>
</reference>
<name>L9L640_TUPCH</name>
<dbReference type="EMBL" id="KB320549">
    <property type="protein sequence ID" value="ELW69022.1"/>
    <property type="molecule type" value="Genomic_DNA"/>
</dbReference>
<proteinExistence type="predicted"/>
<feature type="coiled-coil region" evidence="1">
    <location>
        <begin position="49"/>
        <end position="90"/>
    </location>
</feature>
<feature type="coiled-coil region" evidence="1">
    <location>
        <begin position="348"/>
        <end position="516"/>
    </location>
</feature>
<dbReference type="Proteomes" id="UP000011518">
    <property type="component" value="Unassembled WGS sequence"/>
</dbReference>
<dbReference type="InParanoid" id="L9L640"/>
<accession>L9L640</accession>
<dbReference type="AlphaFoldDB" id="L9L640"/>
<feature type="coiled-coil region" evidence="1">
    <location>
        <begin position="116"/>
        <end position="146"/>
    </location>
</feature>
<protein>
    <recommendedName>
        <fullName evidence="4">Coiled-coil domain-containing protein 175</fullName>
    </recommendedName>
</protein>
<dbReference type="FunCoup" id="L9L640">
    <property type="interactions" value="3"/>
</dbReference>
<dbReference type="PANTHER" id="PTHR35347:SF1">
    <property type="entry name" value="COILED-COIL DOMAIN-CONTAINING PROTEIN 175"/>
    <property type="match status" value="1"/>
</dbReference>
<gene>
    <name evidence="2" type="ORF">TREES_T100020369</name>
</gene>
<dbReference type="PANTHER" id="PTHR35347">
    <property type="entry name" value="COILED-COIL DOMAIN-CONTAINING PROTEIN 175"/>
    <property type="match status" value="1"/>
</dbReference>
<organism evidence="2 3">
    <name type="scientific">Tupaia chinensis</name>
    <name type="common">Chinese tree shrew</name>
    <name type="synonym">Tupaia belangeri chinensis</name>
    <dbReference type="NCBI Taxonomy" id="246437"/>
    <lineage>
        <taxon>Eukaryota</taxon>
        <taxon>Metazoa</taxon>
        <taxon>Chordata</taxon>
        <taxon>Craniata</taxon>
        <taxon>Vertebrata</taxon>
        <taxon>Euteleostomi</taxon>
        <taxon>Mammalia</taxon>
        <taxon>Eutheria</taxon>
        <taxon>Euarchontoglires</taxon>
        <taxon>Scandentia</taxon>
        <taxon>Tupaiidae</taxon>
        <taxon>Tupaia</taxon>
    </lineage>
</organism>
<evidence type="ECO:0000313" key="3">
    <source>
        <dbReference type="Proteomes" id="UP000011518"/>
    </source>
</evidence>
<sequence>MRKKTIDLLEIESMEFSRLYFLLETLPNIMSRELEECVTDARRLNLSEINKIRMKIIRLDNEVELLKKTIIDLNEKNEALGEKQEELAKKHAHFVLLLNHTMEEKASTTVYINETYTKINLEKEELELQKRRIQETEELMEKERSDYLLKKDLLATKMEEYKKICELKRKETLTKKKELDKLRVKVSKIKETVTTSSVVISDHNLEIARLYESIRHWEELVEDLKTSCKNLEDKMHFFKTHKEKLDDSSNVEKNEILNKIKQLAENLHKARLENKDLRGKIHTLIRQYKIVLNEEDKVFLQKRKIYDENQKQLTFIAQKENFLMQRKVDIKNMEEGLITLTDLHRATKDIYRKQIKVLSDNLERETQRCIISQWKIACLRKKHDRWRLEVEAQIETLLAKIQKAEARRTSLLKETSLREKEINEIVLHIEKLVIELKEEEEEFISKEKKLIEELNKYEERYVIETQINKEKEDELVECLPQLHGAEEEYREKMRKLEELNDILKAQKQDEDLLNNQISQFTRDFSRYFSNAGKVRNELRQLRIQESKKLKDHFTILKNLENEIYVHDQKADLLLLENKRLRKYIEHTKNSIEKYSNGQEALRHSSNILSWQLTGQKALYMHLWARFQITVKDLVDSGKETLQEIKDLIDKLQRRDEKVEQISSWLQGSLEELLFLMDQESQTDLQGKQ</sequence>
<evidence type="ECO:0000256" key="1">
    <source>
        <dbReference type="SAM" id="Coils"/>
    </source>
</evidence>
<keyword evidence="3" id="KW-1185">Reference proteome</keyword>
<dbReference type="STRING" id="246437.L9L640"/>
<evidence type="ECO:0000313" key="2">
    <source>
        <dbReference type="EMBL" id="ELW69022.1"/>
    </source>
</evidence>
<feature type="coiled-coil region" evidence="1">
    <location>
        <begin position="634"/>
        <end position="661"/>
    </location>
</feature>
<feature type="coiled-coil region" evidence="1">
    <location>
        <begin position="214"/>
        <end position="287"/>
    </location>
</feature>
<reference evidence="3" key="1">
    <citation type="submission" date="2012-07" db="EMBL/GenBank/DDBJ databases">
        <title>Genome of the Chinese tree shrew, a rising model animal genetically related to primates.</title>
        <authorList>
            <person name="Zhang G."/>
            <person name="Fan Y."/>
            <person name="Yao Y."/>
            <person name="Huang Z."/>
        </authorList>
    </citation>
    <scope>NUCLEOTIDE SEQUENCE [LARGE SCALE GENOMIC DNA]</scope>
</reference>
<keyword evidence="1" id="KW-0175">Coiled coil</keyword>
<dbReference type="eggNOG" id="ENOG502RXX0">
    <property type="taxonomic scope" value="Eukaryota"/>
</dbReference>
<dbReference type="InterPro" id="IPR038834">
    <property type="entry name" value="CCDC175"/>
</dbReference>